<feature type="binding site" evidence="5">
    <location>
        <begin position="356"/>
        <end position="357"/>
    </location>
    <ligand>
        <name>ATP</name>
        <dbReference type="ChEBI" id="CHEBI:30616"/>
    </ligand>
</feature>
<evidence type="ECO:0000256" key="2">
    <source>
        <dbReference type="ARBA" id="ARBA00022727"/>
    </source>
</evidence>
<feature type="binding site" evidence="5">
    <location>
        <position position="380"/>
    </location>
    <ligand>
        <name>AMP</name>
        <dbReference type="ChEBI" id="CHEBI:456215"/>
    </ligand>
</feature>
<comment type="caution">
    <text evidence="10">The sequence shown here is derived from an EMBL/GenBank/DDBJ whole genome shotgun (WGS) entry which is preliminary data.</text>
</comment>
<proteinExistence type="inferred from homology"/>
<feature type="region of interest" description="NMP" evidence="5">
    <location>
        <begin position="254"/>
        <end position="283"/>
    </location>
</feature>
<comment type="subcellular location">
    <subcellularLocation>
        <location evidence="5 7">Cytoplasm</location>
    </subcellularLocation>
</comment>
<dbReference type="RefSeq" id="WP_346156078.1">
    <property type="nucleotide sequence ID" value="NZ_BAABBU010000010.1"/>
</dbReference>
<dbReference type="InterPro" id="IPR036193">
    <property type="entry name" value="ADK_active_lid_dom_sf"/>
</dbReference>
<feature type="domain" description="Adenylate kinase active site lid" evidence="9">
    <location>
        <begin position="346"/>
        <end position="382"/>
    </location>
</feature>
<keyword evidence="3 5" id="KW-0547">Nucleotide-binding</keyword>
<sequence length="436" mass="48532">MGTSGADQSGSLDHVGRYEEALARFADGLQELHIDCDAPAFRDIAEKAKNAGRVNLSVSAISEALSGRRLPSIDFTLELVRQLSGNDAVIQQKWRDQWRATKQLQRRAQPTLRERRRAQSARSEISAEEVEDLRTQEIALRREVERLQEEARAASFLISKAHADAERVIASAREEAARILASADKNLLRVRNHAAELLHAADEALGRSLSREEAPIETLRNRSSLRLVLLGPPGAGKGTQAAFLAKYLQVPHISLGDLLRHHIGKQTDLGRYARDRLNRGKLLEDELTLQMVLRRLKNSDAQRGFILDGLPRNVHQAALAADSVQIDTALEIAVPEQETLLRLTNRRVCTRDSSHVYHLIYNPNKSGDTCDICGAPIYLREDDSEGLIRQRLAVYRQLASPVVDFYKERGIVSTISGMGKVHEVTERAIKALAVIA</sequence>
<dbReference type="InterPro" id="IPR007862">
    <property type="entry name" value="Adenylate_kinase_lid-dom"/>
</dbReference>
<gene>
    <name evidence="5" type="primary">adk</name>
    <name evidence="10" type="ORF">GCM10022285_21610</name>
</gene>
<feature type="binding site" evidence="5">
    <location>
        <position position="346"/>
    </location>
    <ligand>
        <name>ATP</name>
        <dbReference type="ChEBI" id="CHEBI:30616"/>
    </ligand>
</feature>
<dbReference type="NCBIfam" id="TIGR01351">
    <property type="entry name" value="adk"/>
    <property type="match status" value="1"/>
</dbReference>
<reference evidence="11" key="1">
    <citation type="journal article" date="2019" name="Int. J. Syst. Evol. Microbiol.">
        <title>The Global Catalogue of Microorganisms (GCM) 10K type strain sequencing project: providing services to taxonomists for standard genome sequencing and annotation.</title>
        <authorList>
            <consortium name="The Broad Institute Genomics Platform"/>
            <consortium name="The Broad Institute Genome Sequencing Center for Infectious Disease"/>
            <person name="Wu L."/>
            <person name="Ma J."/>
        </authorList>
    </citation>
    <scope>NUCLEOTIDE SEQUENCE [LARGE SCALE GENOMIC DNA]</scope>
    <source>
        <strain evidence="11">JCM 17589</strain>
    </source>
</reference>
<comment type="function">
    <text evidence="5">Catalyzes the reversible transfer of the terminal phosphate group between ATP and AMP. Plays an important role in cellular energy homeostasis and in adenine nucleotide metabolism.</text>
</comment>
<name>A0ABP7Y758_9ACTN</name>
<comment type="catalytic activity">
    <reaction evidence="5 7">
        <text>AMP + ATP = 2 ADP</text>
        <dbReference type="Rhea" id="RHEA:12973"/>
        <dbReference type="ChEBI" id="CHEBI:30616"/>
        <dbReference type="ChEBI" id="CHEBI:456215"/>
        <dbReference type="ChEBI" id="CHEBI:456216"/>
        <dbReference type="EC" id="2.7.4.3"/>
    </reaction>
</comment>
<protein>
    <recommendedName>
        <fullName evidence="5 7">Adenylate kinase</fullName>
        <shortName evidence="5">AK</shortName>
        <ecNumber evidence="5 7">2.7.4.3</ecNumber>
    </recommendedName>
    <alternativeName>
        <fullName evidence="5">ATP-AMP transphosphorylase</fullName>
    </alternativeName>
    <alternativeName>
        <fullName evidence="5">ATP:AMP phosphotransferase</fullName>
    </alternativeName>
    <alternativeName>
        <fullName evidence="5">Adenylate monophosphate kinase</fullName>
    </alternativeName>
</protein>
<evidence type="ECO:0000256" key="1">
    <source>
        <dbReference type="ARBA" id="ARBA00022679"/>
    </source>
</evidence>
<feature type="binding site" evidence="5">
    <location>
        <begin position="281"/>
        <end position="283"/>
    </location>
    <ligand>
        <name>AMP</name>
        <dbReference type="ChEBI" id="CHEBI:456215"/>
    </ligand>
</feature>
<evidence type="ECO:0000256" key="7">
    <source>
        <dbReference type="RuleBase" id="RU003331"/>
    </source>
</evidence>
<dbReference type="PANTHER" id="PTHR23359">
    <property type="entry name" value="NUCLEOTIDE KINASE"/>
    <property type="match status" value="1"/>
</dbReference>
<dbReference type="Proteomes" id="UP001501845">
    <property type="component" value="Unassembled WGS sequence"/>
</dbReference>
<comment type="subunit">
    <text evidence="5 7">Monomer.</text>
</comment>
<keyword evidence="5" id="KW-0963">Cytoplasm</keyword>
<dbReference type="HAMAP" id="MF_00235">
    <property type="entry name" value="Adenylate_kinase_Adk"/>
    <property type="match status" value="1"/>
</dbReference>
<dbReference type="InterPro" id="IPR006259">
    <property type="entry name" value="Adenyl_kin_sub"/>
</dbReference>
<comment type="pathway">
    <text evidence="5">Purine metabolism; AMP biosynthesis via salvage pathway; AMP from ADP: step 1/1.</text>
</comment>
<comment type="domain">
    <text evidence="5">Consists of three domains, a large central CORE domain and two small peripheral domains, NMPbind and LID, which undergo movements during catalysis. The LID domain closes over the site of phosphoryl transfer upon ATP binding. Assembling and dissambling the active center during each catalytic cycle provides an effective means to prevent ATP hydrolysis.</text>
</comment>
<dbReference type="SUPFAM" id="SSF57774">
    <property type="entry name" value="Microbial and mitochondrial ADK, insert 'zinc finger' domain"/>
    <property type="match status" value="1"/>
</dbReference>
<dbReference type="CDD" id="cd01428">
    <property type="entry name" value="ADK"/>
    <property type="match status" value="1"/>
</dbReference>
<evidence type="ECO:0000256" key="6">
    <source>
        <dbReference type="RuleBase" id="RU003330"/>
    </source>
</evidence>
<comment type="similarity">
    <text evidence="5 6">Belongs to the adenylate kinase family.</text>
</comment>
<dbReference type="Pfam" id="PF05191">
    <property type="entry name" value="ADK_lid"/>
    <property type="match status" value="1"/>
</dbReference>
<dbReference type="SUPFAM" id="SSF52540">
    <property type="entry name" value="P-loop containing nucleoside triphosphate hydrolases"/>
    <property type="match status" value="1"/>
</dbReference>
<evidence type="ECO:0000313" key="10">
    <source>
        <dbReference type="EMBL" id="GAA4131777.1"/>
    </source>
</evidence>
<dbReference type="PRINTS" id="PR00094">
    <property type="entry name" value="ADENYLTKNASE"/>
</dbReference>
<feature type="region of interest" description="Disordered" evidence="8">
    <location>
        <begin position="106"/>
        <end position="125"/>
    </location>
</feature>
<keyword evidence="4 5" id="KW-0418">Kinase</keyword>
<evidence type="ECO:0000313" key="11">
    <source>
        <dbReference type="Proteomes" id="UP001501845"/>
    </source>
</evidence>
<keyword evidence="11" id="KW-1185">Reference proteome</keyword>
<dbReference type="EC" id="2.7.4.3" evidence="5 7"/>
<feature type="binding site" evidence="5">
    <location>
        <position position="316"/>
    </location>
    <ligand>
        <name>AMP</name>
        <dbReference type="ChEBI" id="CHEBI:456215"/>
    </ligand>
</feature>
<evidence type="ECO:0000256" key="8">
    <source>
        <dbReference type="SAM" id="MobiDB-lite"/>
    </source>
</evidence>
<dbReference type="EMBL" id="BAABBU010000010">
    <property type="protein sequence ID" value="GAA4131777.1"/>
    <property type="molecule type" value="Genomic_DNA"/>
</dbReference>
<evidence type="ECO:0000259" key="9">
    <source>
        <dbReference type="Pfam" id="PF05191"/>
    </source>
</evidence>
<feature type="binding site" evidence="5">
    <location>
        <position position="391"/>
    </location>
    <ligand>
        <name>AMP</name>
        <dbReference type="ChEBI" id="CHEBI:456215"/>
    </ligand>
</feature>
<keyword evidence="2 5" id="KW-0545">Nucleotide biosynthesis</keyword>
<evidence type="ECO:0000256" key="4">
    <source>
        <dbReference type="ARBA" id="ARBA00022777"/>
    </source>
</evidence>
<dbReference type="Gene3D" id="3.40.50.300">
    <property type="entry name" value="P-loop containing nucleotide triphosphate hydrolases"/>
    <property type="match status" value="1"/>
</dbReference>
<evidence type="ECO:0000256" key="3">
    <source>
        <dbReference type="ARBA" id="ARBA00022741"/>
    </source>
</evidence>
<dbReference type="InterPro" id="IPR027417">
    <property type="entry name" value="P-loop_NTPase"/>
</dbReference>
<accession>A0ABP7Y758</accession>
<evidence type="ECO:0000256" key="5">
    <source>
        <dbReference type="HAMAP-Rule" id="MF_00235"/>
    </source>
</evidence>
<keyword evidence="5 7" id="KW-0067">ATP-binding</keyword>
<feature type="binding site" evidence="5">
    <location>
        <begin position="234"/>
        <end position="239"/>
    </location>
    <ligand>
        <name>ATP</name>
        <dbReference type="ChEBI" id="CHEBI:30616"/>
    </ligand>
</feature>
<dbReference type="InterPro" id="IPR000850">
    <property type="entry name" value="Adenylat/UMP-CMP_kin"/>
</dbReference>
<keyword evidence="1 5" id="KW-0808">Transferase</keyword>
<feature type="binding site" evidence="5">
    <location>
        <position position="260"/>
    </location>
    <ligand>
        <name>AMP</name>
        <dbReference type="ChEBI" id="CHEBI:456215"/>
    </ligand>
</feature>
<comment type="caution">
    <text evidence="5">Lacks conserved residue(s) required for the propagation of feature annotation.</text>
</comment>
<dbReference type="Pfam" id="PF00406">
    <property type="entry name" value="ADK"/>
    <property type="match status" value="1"/>
</dbReference>
<organism evidence="10 11">
    <name type="scientific">Streptomyces tunisiensis</name>
    <dbReference type="NCBI Taxonomy" id="948699"/>
    <lineage>
        <taxon>Bacteria</taxon>
        <taxon>Bacillati</taxon>
        <taxon>Actinomycetota</taxon>
        <taxon>Actinomycetes</taxon>
        <taxon>Kitasatosporales</taxon>
        <taxon>Streptomycetaceae</taxon>
        <taxon>Streptomyces</taxon>
    </lineage>
</organism>
<feature type="binding site" evidence="5">
    <location>
        <position position="419"/>
    </location>
    <ligand>
        <name>ATP</name>
        <dbReference type="ChEBI" id="CHEBI:30616"/>
    </ligand>
</feature>